<feature type="transmembrane region" description="Helical" evidence="1">
    <location>
        <begin position="796"/>
        <end position="816"/>
    </location>
</feature>
<dbReference type="OrthoDB" id="339499at2"/>
<evidence type="ECO:0000256" key="1">
    <source>
        <dbReference type="SAM" id="Phobius"/>
    </source>
</evidence>
<evidence type="ECO:0000313" key="3">
    <source>
        <dbReference type="Proteomes" id="UP000181956"/>
    </source>
</evidence>
<keyword evidence="1" id="KW-1133">Transmembrane helix</keyword>
<feature type="transmembrane region" description="Helical" evidence="1">
    <location>
        <begin position="737"/>
        <end position="756"/>
    </location>
</feature>
<feature type="transmembrane region" description="Helical" evidence="1">
    <location>
        <begin position="822"/>
        <end position="840"/>
    </location>
</feature>
<dbReference type="SUPFAM" id="SSF51445">
    <property type="entry name" value="(Trans)glycosidases"/>
    <property type="match status" value="1"/>
</dbReference>
<dbReference type="RefSeq" id="WP_156786241.1">
    <property type="nucleotide sequence ID" value="NZ_LT629742.1"/>
</dbReference>
<protein>
    <recommendedName>
        <fullName evidence="4">Glycosyl hydrolase family 67 C-terminus</fullName>
    </recommendedName>
</protein>
<dbReference type="InterPro" id="IPR017853">
    <property type="entry name" value="GH"/>
</dbReference>
<dbReference type="Proteomes" id="UP000181956">
    <property type="component" value="Chromosome I"/>
</dbReference>
<keyword evidence="1" id="KW-0472">Membrane</keyword>
<feature type="transmembrane region" description="Helical" evidence="1">
    <location>
        <begin position="921"/>
        <end position="941"/>
    </location>
</feature>
<reference evidence="3" key="1">
    <citation type="submission" date="2016-10" db="EMBL/GenBank/DDBJ databases">
        <authorList>
            <person name="Varghese N."/>
            <person name="Submissions S."/>
        </authorList>
    </citation>
    <scope>NUCLEOTIDE SEQUENCE [LARGE SCALE GENOMIC DNA]</scope>
    <source>
        <strain evidence="3">DSM 21772</strain>
    </source>
</reference>
<evidence type="ECO:0000313" key="2">
    <source>
        <dbReference type="EMBL" id="SDS11715.1"/>
    </source>
</evidence>
<sequence>MKRELRHRLTLLGTAAALLALGAGVAVQVSDALGLSAQPAVGIPVEELTVAPDAPVVLPPAFTSIDAPDDLRTNTALDALREAAAGAGGTTGTTTLSVRYEALEPESEQGYTLSGTEQAITITAPSRAGAVLGVYDLAAAVRAGRPITENLGRTIDSALPFRMVDLGAVGVKADAAAYATGTDYSHNSNAFKDVMLAEAPYIDAEEMAQATSEFHAFVRHSLALGYNAIAVPGFIEYVTFDGVEDGAAVYPAGDPHRERALAMQRAFGPLFDDAQELGMKVYMRTDMLALSDPLAQYFERSFGGLATDDSAFWDVYRAGLDELYTALPAVDGVVVRIGEAGRVYDLPGWDYYSDLAVTSVDAVRAMLTTFSAQAESAGREVIFRSWSVGVGAVGDMHTNPDSYAQVLDGIDSPALVVSTKYTLGDFYSYLPLNTTLESGSQRRIVEFQSRREFEAFGALPNDLGSLYQSALTHFIAANPQVEGIWTWTQDGGPWRAGPLTLELKAGFWQLYELNTELAVRLARDPEQDPARITADWIHEWFSDDPATAQTLATAMSQSRDAVTAGLYIGPFAEQRVEALGLEPPPMMWIFEWDILTGDSAVLSVIYEVSRAELEAAIAGGADAVRTAVSMRDAVAASDPSTWKDPALHAQFVDTLDYQVNLFETLGSYRTMVLRHSQWLDTGSAEAREQWAAARTAFDGFAAEHEARYGTSIELPAFNLTAARIGETRASLDLPMAWLARVAGALLVLWLALGMLARWPRFASWPGAAAARALWLAGTCPWRAADAVAGLSTGSRVLLVAVPATLLLLSRGIYTWFLAPSHVLFTTAAWLLFAAVIALALRRRSAWPIIAAAGGAVLLRTLLLLAVLAVRGPGYYWFGFWTDPLARTAYITLGFALFLWVIVAAAWALGGQIGARRATGTVLAASGFVLAALGGFLGAIGLEQALTAWNDEMSLLPWGLSRILGLTVYLEIPLATPWYAAAAGGVLILLGLLLALPWARGARRPGNRAQARSVPAE</sequence>
<dbReference type="EMBL" id="LT629742">
    <property type="protein sequence ID" value="SDS11715.1"/>
    <property type="molecule type" value="Genomic_DNA"/>
</dbReference>
<feature type="transmembrane region" description="Helical" evidence="1">
    <location>
        <begin position="977"/>
        <end position="998"/>
    </location>
</feature>
<organism evidence="2 3">
    <name type="scientific">Microterricola viridarii</name>
    <dbReference type="NCBI Taxonomy" id="412690"/>
    <lineage>
        <taxon>Bacteria</taxon>
        <taxon>Bacillati</taxon>
        <taxon>Actinomycetota</taxon>
        <taxon>Actinomycetes</taxon>
        <taxon>Micrococcales</taxon>
        <taxon>Microbacteriaceae</taxon>
        <taxon>Microterricola</taxon>
    </lineage>
</organism>
<gene>
    <name evidence="2" type="ORF">SAMN04489834_0892</name>
</gene>
<evidence type="ECO:0008006" key="4">
    <source>
        <dbReference type="Google" id="ProtNLM"/>
    </source>
</evidence>
<feature type="transmembrane region" description="Helical" evidence="1">
    <location>
        <begin position="889"/>
        <end position="909"/>
    </location>
</feature>
<dbReference type="AlphaFoldDB" id="A0A1H1PKW4"/>
<proteinExistence type="predicted"/>
<feature type="transmembrane region" description="Helical" evidence="1">
    <location>
        <begin position="847"/>
        <end position="869"/>
    </location>
</feature>
<name>A0A1H1PKW4_9MICO</name>
<keyword evidence="1" id="KW-0812">Transmembrane</keyword>
<keyword evidence="3" id="KW-1185">Reference proteome</keyword>
<dbReference type="STRING" id="412690.SAMN04489834_0892"/>
<accession>A0A1H1PKW4</accession>